<dbReference type="EMBL" id="JABGBN010000001">
    <property type="protein sequence ID" value="NOL50813.1"/>
    <property type="molecule type" value="Genomic_DNA"/>
</dbReference>
<reference evidence="1 2" key="1">
    <citation type="submission" date="2020-05" db="EMBL/GenBank/DDBJ databases">
        <authorList>
            <person name="Niu N."/>
        </authorList>
    </citation>
    <scope>NUCLEOTIDE SEQUENCE [LARGE SCALE GENOMIC DNA]</scope>
    <source>
        <strain evidence="1 2">3340-03</strain>
    </source>
</reference>
<protein>
    <submittedName>
        <fullName evidence="1">Uncharacterized protein</fullName>
    </submittedName>
</protein>
<keyword evidence="2" id="KW-1185">Reference proteome</keyword>
<accession>A0A849P453</accession>
<name>A0A849P453_9BURK</name>
<dbReference type="RefSeq" id="WP_171679500.1">
    <property type="nucleotide sequence ID" value="NZ_JABGBN010000001.1"/>
</dbReference>
<evidence type="ECO:0000313" key="1">
    <source>
        <dbReference type="EMBL" id="NOL50813.1"/>
    </source>
</evidence>
<gene>
    <name evidence="1" type="ORF">HKX39_01290</name>
</gene>
<evidence type="ECO:0000313" key="2">
    <source>
        <dbReference type="Proteomes" id="UP000537862"/>
    </source>
</evidence>
<comment type="caution">
    <text evidence="1">The sequence shown here is derived from an EMBL/GenBank/DDBJ whole genome shotgun (WGS) entry which is preliminary data.</text>
</comment>
<sequence>MIVRKWLIGCLVILTFCLIGWYIHAFNSDKGMDGGGVYVTADTKEIYQRLKNSLNIDYPGYGVSDYGDNDVAHIPKAYAMVLSSELLQYYKSFGKYDLTLANKAGRWLLDNYDLNKDGIAGWGVPIAWDAFGDGTVNPANSEYTITTGIVLNALLDWVELAPDTAPKQEIFQRIRAAIEPYLDDAIFSNSGLFNYSLTRQDRKYNVFNAAAYMAGQMQRFHRFLEDDYLKKRIEKVTDRVMLAHFYFKQIDANGGWFWSYSIEEANTPNDLAHAGYVIEGILSYMDNQGNLAGLFDRAAILKHLELFANTDYSEWFFLPHTYGSKPLGARLYGLGFTLHILSKYFAEDDRISPLIAFLEKYRQGEEYSRWQNEKIVITEYLTYVMYGLASVDAYPIINNTVFLKKAEQSGAVLEDDSYKNEVPIALASFLDGVKVSLSRSTLQTNIAFEGHKVLLDKIQAVPLKIIEDGDRYLVLMRELLTNHLYLVSLNKLNLQVTYQYIDDYTDSFLDFREGLFHQEQLLIVAYDSLRGRNILKVFVENDREFKEKQTIELPSVKDPAGSTYEVIPKFFLLPSYHEKFRVHIMAGQLYMIYDGHSLIEKPLVDDIEVFVEVIKNHHDELFALVKTTMSLFAIYDFQKNQIVHSFEYGDIPFNLDFYGNRVQYQLLNTKNDIKELFIKDFLANKANGILYLGSNNIEGWSAWAQVYYLNGLLSFLELARDDIDFFEVFKDYVIFVKRRVELEMLLLTHQLNSADGLRVRVFSVDRSLATFAVQSSRFALLYKRYLRLFPHDTSAKEALRVLDNEVVHLTNHMEVLEKGVGKTVSKQWNSEDAYYLAWPYGNAFYFDGVPVPYNHQNEWATYVIQTDKHEVADSVINLFVNHITDYRKREGLPKKAIWPYWWAKAWEGWSEQEEISVNKPTYAGDKGDGWISFRTIDTIAMLKLFAARHEYQYVNQVMDFVREGDVYPFVAKELISFNRVPVFLDSTISRFIRFTSPWELDNVVWSYFGFIKKMNKTY</sequence>
<proteinExistence type="predicted"/>
<organism evidence="1 2">
    <name type="scientific">Pelistega suis</name>
    <dbReference type="NCBI Taxonomy" id="1631957"/>
    <lineage>
        <taxon>Bacteria</taxon>
        <taxon>Pseudomonadati</taxon>
        <taxon>Pseudomonadota</taxon>
        <taxon>Betaproteobacteria</taxon>
        <taxon>Burkholderiales</taxon>
        <taxon>Alcaligenaceae</taxon>
        <taxon>Pelistega</taxon>
    </lineage>
</organism>
<dbReference type="Proteomes" id="UP000537862">
    <property type="component" value="Unassembled WGS sequence"/>
</dbReference>
<dbReference type="AlphaFoldDB" id="A0A849P453"/>